<keyword evidence="3" id="KW-1185">Reference proteome</keyword>
<dbReference type="AlphaFoldDB" id="A0A418VT65"/>
<dbReference type="GO" id="GO:0008797">
    <property type="term" value="F:aspartate ammonia-lyase activity"/>
    <property type="evidence" value="ECO:0007669"/>
    <property type="project" value="UniProtKB-EC"/>
</dbReference>
<dbReference type="EMBL" id="QYUL01000003">
    <property type="protein sequence ID" value="RJF79671.1"/>
    <property type="molecule type" value="Genomic_DNA"/>
</dbReference>
<dbReference type="Gene3D" id="1.10.275.10">
    <property type="entry name" value="Fumarase/aspartase (N-terminal domain)"/>
    <property type="match status" value="1"/>
</dbReference>
<evidence type="ECO:0000313" key="2">
    <source>
        <dbReference type="EMBL" id="RJF79671.1"/>
    </source>
</evidence>
<accession>A0A418VT65</accession>
<dbReference type="InterPro" id="IPR024083">
    <property type="entry name" value="Fumarase/histidase_N"/>
</dbReference>
<reference evidence="2 3" key="1">
    <citation type="submission" date="2018-09" db="EMBL/GenBank/DDBJ databases">
        <authorList>
            <person name="Zhu H."/>
        </authorList>
    </citation>
    <scope>NUCLEOTIDE SEQUENCE [LARGE SCALE GENOMIC DNA]</scope>
    <source>
        <strain evidence="2 3">K2W22B-5</strain>
    </source>
</reference>
<dbReference type="NCBIfam" id="NF008909">
    <property type="entry name" value="PRK12273.1"/>
    <property type="match status" value="1"/>
</dbReference>
<evidence type="ECO:0000259" key="1">
    <source>
        <dbReference type="Pfam" id="PF00206"/>
    </source>
</evidence>
<dbReference type="Gene3D" id="1.20.200.10">
    <property type="entry name" value="Fumarase/aspartase (Central domain)"/>
    <property type="match status" value="1"/>
</dbReference>
<organism evidence="2 3">
    <name type="scientific">Azospirillum cavernae</name>
    <dbReference type="NCBI Taxonomy" id="2320860"/>
    <lineage>
        <taxon>Bacteria</taxon>
        <taxon>Pseudomonadati</taxon>
        <taxon>Pseudomonadota</taxon>
        <taxon>Alphaproteobacteria</taxon>
        <taxon>Rhodospirillales</taxon>
        <taxon>Azospirillaceae</taxon>
        <taxon>Azospirillum</taxon>
    </lineage>
</organism>
<dbReference type="InterPro" id="IPR008948">
    <property type="entry name" value="L-Aspartase-like"/>
</dbReference>
<dbReference type="PRINTS" id="PR00149">
    <property type="entry name" value="FUMRATELYASE"/>
</dbReference>
<dbReference type="Proteomes" id="UP000283458">
    <property type="component" value="Unassembled WGS sequence"/>
</dbReference>
<sequence length="478" mass="50223">MVDDSEISSSNISDLLGKRIEYDSLGEVALPADRLYGVHTWRAVRNFPVSGRGLAQEPILLDALLRVKEAAARSNRALGHLASDQAQAIIDSCRAVVDGAHRDAFVVDLMEGAGGTSWNMNVNEVLANLGLLQLGHRPGDYRHLHPNDHVNLCQSTNDVVPTAIQLAAWTYGDGLVVALNRLADALGERAADFADALRLGRTCLQDAQPMTLGQAFGGYASLVRRLARQLGALLPGLSAVPLGGTAIGTGFGAAPGFRDRALAELSELTGRALRAPDDAFDAMQNADTLSRLSGELRTAALALGKLAGDLSLLASGPVGGFGEVTLPPVQSGSSIMPGKINPVMPMTLSQIGFAVAGNDACIAMAAQQGQLEINAFGPVIASRLFESFALLTRGVTLFTDQCVTGLTANRQRCLDHLLASDAVATALLPRVGYVQATELVKGARRAGQPFLDSLEQAGLLTRDEALTLIRATAITPNL</sequence>
<proteinExistence type="predicted"/>
<evidence type="ECO:0000313" key="3">
    <source>
        <dbReference type="Proteomes" id="UP000283458"/>
    </source>
</evidence>
<dbReference type="InterPro" id="IPR051546">
    <property type="entry name" value="Aspartate_Ammonia-Lyase"/>
</dbReference>
<dbReference type="InterPro" id="IPR022761">
    <property type="entry name" value="Fumarate_lyase_N"/>
</dbReference>
<name>A0A418VT65_9PROT</name>
<dbReference type="OrthoDB" id="9802809at2"/>
<dbReference type="PANTHER" id="PTHR42696">
    <property type="entry name" value="ASPARTATE AMMONIA-LYASE"/>
    <property type="match status" value="1"/>
</dbReference>
<dbReference type="PANTHER" id="PTHR42696:SF2">
    <property type="entry name" value="ASPARTATE AMMONIA-LYASE"/>
    <property type="match status" value="1"/>
</dbReference>
<dbReference type="InterPro" id="IPR020557">
    <property type="entry name" value="Fumarate_lyase_CS"/>
</dbReference>
<comment type="caution">
    <text evidence="2">The sequence shown here is derived from an EMBL/GenBank/DDBJ whole genome shotgun (WGS) entry which is preliminary data.</text>
</comment>
<dbReference type="GO" id="GO:0005829">
    <property type="term" value="C:cytosol"/>
    <property type="evidence" value="ECO:0007669"/>
    <property type="project" value="TreeGrafter"/>
</dbReference>
<dbReference type="InterPro" id="IPR000362">
    <property type="entry name" value="Fumarate_lyase_fam"/>
</dbReference>
<dbReference type="PROSITE" id="PS00163">
    <property type="entry name" value="FUMARATE_LYASES"/>
    <property type="match status" value="1"/>
</dbReference>
<protein>
    <submittedName>
        <fullName evidence="2">Aspartate ammonia-lyase</fullName>
        <ecNumber evidence="2">4.3.1.1</ecNumber>
    </submittedName>
</protein>
<dbReference type="GO" id="GO:0006531">
    <property type="term" value="P:aspartate metabolic process"/>
    <property type="evidence" value="ECO:0007669"/>
    <property type="project" value="TreeGrafter"/>
</dbReference>
<dbReference type="SUPFAM" id="SSF48557">
    <property type="entry name" value="L-aspartase-like"/>
    <property type="match status" value="1"/>
</dbReference>
<dbReference type="EC" id="4.3.1.1" evidence="2"/>
<keyword evidence="2" id="KW-0456">Lyase</keyword>
<dbReference type="RefSeq" id="WP_119832732.1">
    <property type="nucleotide sequence ID" value="NZ_QYUL01000003.1"/>
</dbReference>
<dbReference type="Pfam" id="PF00206">
    <property type="entry name" value="Lyase_1"/>
    <property type="match status" value="1"/>
</dbReference>
<gene>
    <name evidence="2" type="ORF">D3877_20935</name>
</gene>
<feature type="domain" description="Fumarate lyase N-terminal" evidence="1">
    <location>
        <begin position="26"/>
        <end position="357"/>
    </location>
</feature>